<protein>
    <submittedName>
        <fullName evidence="1">Uncharacterized protein</fullName>
    </submittedName>
</protein>
<accession>A0A0E9WL03</accession>
<reference evidence="1" key="2">
    <citation type="journal article" date="2015" name="Fish Shellfish Immunol.">
        <title>Early steps in the European eel (Anguilla anguilla)-Vibrio vulnificus interaction in the gills: Role of the RtxA13 toxin.</title>
        <authorList>
            <person name="Callol A."/>
            <person name="Pajuelo D."/>
            <person name="Ebbesson L."/>
            <person name="Teles M."/>
            <person name="MacKenzie S."/>
            <person name="Amaro C."/>
        </authorList>
    </citation>
    <scope>NUCLEOTIDE SEQUENCE</scope>
</reference>
<dbReference type="AlphaFoldDB" id="A0A0E9WL03"/>
<evidence type="ECO:0000313" key="1">
    <source>
        <dbReference type="EMBL" id="JAH90168.1"/>
    </source>
</evidence>
<reference evidence="1" key="1">
    <citation type="submission" date="2014-11" db="EMBL/GenBank/DDBJ databases">
        <authorList>
            <person name="Amaro Gonzalez C."/>
        </authorList>
    </citation>
    <scope>NUCLEOTIDE SEQUENCE</scope>
</reference>
<organism evidence="1">
    <name type="scientific">Anguilla anguilla</name>
    <name type="common">European freshwater eel</name>
    <name type="synonym">Muraena anguilla</name>
    <dbReference type="NCBI Taxonomy" id="7936"/>
    <lineage>
        <taxon>Eukaryota</taxon>
        <taxon>Metazoa</taxon>
        <taxon>Chordata</taxon>
        <taxon>Craniata</taxon>
        <taxon>Vertebrata</taxon>
        <taxon>Euteleostomi</taxon>
        <taxon>Actinopterygii</taxon>
        <taxon>Neopterygii</taxon>
        <taxon>Teleostei</taxon>
        <taxon>Anguilliformes</taxon>
        <taxon>Anguillidae</taxon>
        <taxon>Anguilla</taxon>
    </lineage>
</organism>
<proteinExistence type="predicted"/>
<sequence>MVYFYYFLFSVHRHIVHLEKRIFFTVTRMFATVEQAYLRV</sequence>
<dbReference type="EMBL" id="GBXM01018409">
    <property type="protein sequence ID" value="JAH90168.1"/>
    <property type="molecule type" value="Transcribed_RNA"/>
</dbReference>
<name>A0A0E9WL03_ANGAN</name>